<dbReference type="GO" id="GO:0015297">
    <property type="term" value="F:antiporter activity"/>
    <property type="evidence" value="ECO:0007669"/>
    <property type="project" value="InterPro"/>
</dbReference>
<dbReference type="EMBL" id="CP023563">
    <property type="protein sequence ID" value="ATG50295.1"/>
    <property type="molecule type" value="Genomic_DNA"/>
</dbReference>
<feature type="transmembrane region" description="Helical" evidence="9">
    <location>
        <begin position="140"/>
        <end position="161"/>
    </location>
</feature>
<accession>A0A291GJC4</accession>
<feature type="transmembrane region" description="Helical" evidence="9">
    <location>
        <begin position="429"/>
        <end position="451"/>
    </location>
</feature>
<dbReference type="InterPro" id="IPR044644">
    <property type="entry name" value="DinF-like"/>
</dbReference>
<feature type="transmembrane region" description="Helical" evidence="9">
    <location>
        <begin position="63"/>
        <end position="83"/>
    </location>
</feature>
<dbReference type="InterPro" id="IPR048279">
    <property type="entry name" value="MdtK-like"/>
</dbReference>
<reference evidence="11" key="1">
    <citation type="submission" date="2017-09" db="EMBL/GenBank/DDBJ databases">
        <title>Brachybacterium sp. VM2412.</title>
        <authorList>
            <person name="Tak E.J."/>
            <person name="Bae J.-W."/>
        </authorList>
    </citation>
    <scope>NUCLEOTIDE SEQUENCE [LARGE SCALE GENOMIC DNA]</scope>
    <source>
        <strain evidence="11">VM2412</strain>
    </source>
</reference>
<sequence length="491" mass="50894">MRPAAAARGRAPSPPRELSHDCLRTRIRRSSVTGPHNRGVSASPSPDESPRQERARKTVDRDILHLAIPSLGALVAEPLFLLTDSAFIARVSTTSLAGLGLASTVLTTIVGLAIFLAYSTTAAVARSFGAGRTREAISRGIDACWLALVVGTLSTVLLVLAGQPLLAAFGPSPDVLAEALIYLRLSAFGLPAMLAVQAATGLVRGLQDAKLPLVVAVGGALVNIPLNAVLIFGLDLGIAGSALGTVVCQWGMVAVLLGVIVHRARQEDIPLTPHLGNLVAVGRDAVPMFVRTLGLRVVVIAATVVATRLGEVQLAAHQLATTVFTALSLALDSLAIAGQALTGRYLGASDPATVHAVTRRLMSWGVGGGAAVSVLLLAASYVVPGWFTPDVAVQENLRAALWVLVLAQPVAGYVFVLDGVLMGAGDAPYLAKVGALIAVAIMPGAIAVAWWSPAGPLGLAMLWLACNFLFMVLRALSLGLRVRTDAWMRLG</sequence>
<keyword evidence="3" id="KW-0813">Transport</keyword>
<dbReference type="PANTHER" id="PTHR42893:SF46">
    <property type="entry name" value="PROTEIN DETOXIFICATION 44, CHLOROPLASTIC"/>
    <property type="match status" value="1"/>
</dbReference>
<dbReference type="Pfam" id="PF01554">
    <property type="entry name" value="MatE"/>
    <property type="match status" value="2"/>
</dbReference>
<dbReference type="InterPro" id="IPR002528">
    <property type="entry name" value="MATE_fam"/>
</dbReference>
<keyword evidence="4" id="KW-1003">Cell membrane</keyword>
<keyword evidence="11" id="KW-1185">Reference proteome</keyword>
<evidence type="ECO:0000256" key="6">
    <source>
        <dbReference type="ARBA" id="ARBA00022989"/>
    </source>
</evidence>
<evidence type="ECO:0000256" key="9">
    <source>
        <dbReference type="SAM" id="Phobius"/>
    </source>
</evidence>
<dbReference type="PANTHER" id="PTHR42893">
    <property type="entry name" value="PROTEIN DETOXIFICATION 44, CHLOROPLASTIC-RELATED"/>
    <property type="match status" value="1"/>
</dbReference>
<feature type="transmembrane region" description="Helical" evidence="9">
    <location>
        <begin position="322"/>
        <end position="341"/>
    </location>
</feature>
<dbReference type="AlphaFoldDB" id="A0A291GJC4"/>
<evidence type="ECO:0000313" key="11">
    <source>
        <dbReference type="Proteomes" id="UP000218165"/>
    </source>
</evidence>
<evidence type="ECO:0000256" key="4">
    <source>
        <dbReference type="ARBA" id="ARBA00022475"/>
    </source>
</evidence>
<feature type="transmembrane region" description="Helical" evidence="9">
    <location>
        <begin position="361"/>
        <end position="387"/>
    </location>
</feature>
<feature type="transmembrane region" description="Helical" evidence="9">
    <location>
        <begin position="95"/>
        <end position="119"/>
    </location>
</feature>
<evidence type="ECO:0000256" key="7">
    <source>
        <dbReference type="ARBA" id="ARBA00023136"/>
    </source>
</evidence>
<feature type="compositionally biased region" description="Polar residues" evidence="8">
    <location>
        <begin position="30"/>
        <end position="46"/>
    </location>
</feature>
<evidence type="ECO:0000256" key="8">
    <source>
        <dbReference type="SAM" id="MobiDB-lite"/>
    </source>
</evidence>
<feature type="transmembrane region" description="Helical" evidence="9">
    <location>
        <begin position="293"/>
        <end position="310"/>
    </location>
</feature>
<protein>
    <submittedName>
        <fullName evidence="10">MATE family efflux transporter</fullName>
    </submittedName>
</protein>
<keyword evidence="6 9" id="KW-1133">Transmembrane helix</keyword>
<dbReference type="PIRSF" id="PIRSF006603">
    <property type="entry name" value="DinF"/>
    <property type="match status" value="1"/>
</dbReference>
<dbReference type="OrthoDB" id="5242355at2"/>
<comment type="similarity">
    <text evidence="2">Belongs to the multi antimicrobial extrusion (MATE) (TC 2.A.66.1) family.</text>
</comment>
<gene>
    <name evidence="10" type="ORF">CFK38_01230</name>
</gene>
<dbReference type="NCBIfam" id="TIGR00797">
    <property type="entry name" value="matE"/>
    <property type="match status" value="1"/>
</dbReference>
<comment type="subcellular location">
    <subcellularLocation>
        <location evidence="1">Cell membrane</location>
        <topology evidence="1">Multi-pass membrane protein</topology>
    </subcellularLocation>
</comment>
<dbReference type="Proteomes" id="UP000218165">
    <property type="component" value="Chromosome"/>
</dbReference>
<evidence type="ECO:0000256" key="2">
    <source>
        <dbReference type="ARBA" id="ARBA00010199"/>
    </source>
</evidence>
<feature type="transmembrane region" description="Helical" evidence="9">
    <location>
        <begin position="457"/>
        <end position="480"/>
    </location>
</feature>
<dbReference type="KEGG" id="brz:CFK38_01230"/>
<evidence type="ECO:0000256" key="1">
    <source>
        <dbReference type="ARBA" id="ARBA00004651"/>
    </source>
</evidence>
<evidence type="ECO:0000256" key="3">
    <source>
        <dbReference type="ARBA" id="ARBA00022448"/>
    </source>
</evidence>
<feature type="transmembrane region" description="Helical" evidence="9">
    <location>
        <begin position="211"/>
        <end position="232"/>
    </location>
</feature>
<keyword evidence="7 9" id="KW-0472">Membrane</keyword>
<feature type="transmembrane region" description="Helical" evidence="9">
    <location>
        <begin position="181"/>
        <end position="199"/>
    </location>
</feature>
<organism evidence="10 11">
    <name type="scientific">Brachybacterium vulturis</name>
    <dbReference type="NCBI Taxonomy" id="2017484"/>
    <lineage>
        <taxon>Bacteria</taxon>
        <taxon>Bacillati</taxon>
        <taxon>Actinomycetota</taxon>
        <taxon>Actinomycetes</taxon>
        <taxon>Micrococcales</taxon>
        <taxon>Dermabacteraceae</taxon>
        <taxon>Brachybacterium</taxon>
    </lineage>
</organism>
<dbReference type="GO" id="GO:0005886">
    <property type="term" value="C:plasma membrane"/>
    <property type="evidence" value="ECO:0007669"/>
    <property type="project" value="UniProtKB-SubCell"/>
</dbReference>
<name>A0A291GJC4_9MICO</name>
<dbReference type="CDD" id="cd13136">
    <property type="entry name" value="MATE_DinF_like"/>
    <property type="match status" value="1"/>
</dbReference>
<evidence type="ECO:0000313" key="10">
    <source>
        <dbReference type="EMBL" id="ATG50295.1"/>
    </source>
</evidence>
<feature type="transmembrane region" description="Helical" evidence="9">
    <location>
        <begin position="238"/>
        <end position="261"/>
    </location>
</feature>
<feature type="transmembrane region" description="Helical" evidence="9">
    <location>
        <begin position="399"/>
        <end position="417"/>
    </location>
</feature>
<feature type="compositionally biased region" description="Low complexity" evidence="8">
    <location>
        <begin position="1"/>
        <end position="11"/>
    </location>
</feature>
<feature type="region of interest" description="Disordered" evidence="8">
    <location>
        <begin position="1"/>
        <end position="56"/>
    </location>
</feature>
<dbReference type="GO" id="GO:0042910">
    <property type="term" value="F:xenobiotic transmembrane transporter activity"/>
    <property type="evidence" value="ECO:0007669"/>
    <property type="project" value="InterPro"/>
</dbReference>
<keyword evidence="5 9" id="KW-0812">Transmembrane</keyword>
<evidence type="ECO:0000256" key="5">
    <source>
        <dbReference type="ARBA" id="ARBA00022692"/>
    </source>
</evidence>
<proteinExistence type="inferred from homology"/>